<comment type="caution">
    <text evidence="2">The sequence shown here is derived from an EMBL/GenBank/DDBJ whole genome shotgun (WGS) entry which is preliminary data.</text>
</comment>
<dbReference type="AlphaFoldDB" id="A0A9P5X684"/>
<gene>
    <name evidence="2" type="ORF">P691DRAFT_806606</name>
</gene>
<reference evidence="2" key="1">
    <citation type="submission" date="2020-11" db="EMBL/GenBank/DDBJ databases">
        <authorList>
            <consortium name="DOE Joint Genome Institute"/>
            <person name="Ahrendt S."/>
            <person name="Riley R."/>
            <person name="Andreopoulos W."/>
            <person name="Labutti K."/>
            <person name="Pangilinan J."/>
            <person name="Ruiz-Duenas F.J."/>
            <person name="Barrasa J.M."/>
            <person name="Sanchez-Garcia M."/>
            <person name="Camarero S."/>
            <person name="Miyauchi S."/>
            <person name="Serrano A."/>
            <person name="Linde D."/>
            <person name="Babiker R."/>
            <person name="Drula E."/>
            <person name="Ayuso-Fernandez I."/>
            <person name="Pacheco R."/>
            <person name="Padilla G."/>
            <person name="Ferreira P."/>
            <person name="Barriuso J."/>
            <person name="Kellner H."/>
            <person name="Castanera R."/>
            <person name="Alfaro M."/>
            <person name="Ramirez L."/>
            <person name="Pisabarro A.G."/>
            <person name="Kuo A."/>
            <person name="Tritt A."/>
            <person name="Lipzen A."/>
            <person name="He G."/>
            <person name="Yan M."/>
            <person name="Ng V."/>
            <person name="Cullen D."/>
            <person name="Martin F."/>
            <person name="Rosso M.-N."/>
            <person name="Henrissat B."/>
            <person name="Hibbett D."/>
            <person name="Martinez A.T."/>
            <person name="Grigoriev I.V."/>
        </authorList>
    </citation>
    <scope>NUCLEOTIDE SEQUENCE</scope>
    <source>
        <strain evidence="2">MF-IS2</strain>
    </source>
</reference>
<feature type="compositionally biased region" description="Low complexity" evidence="1">
    <location>
        <begin position="110"/>
        <end position="119"/>
    </location>
</feature>
<accession>A0A9P5X684</accession>
<sequence length="165" mass="17895">MPRSGKRYKTDAAVETWRETLSQQGNTASPEVEPICTTEDRPTNVEGYSGYEGAACPPQAGSGDMEGGPGDEITTQVTCTAGPNVGQERTSVGPSLPDTDKGVKQKYRESTASSETSRTGVVQKEQVSEAERLERQVTTPRERAVRHGEHEACFEESWLGTFVIL</sequence>
<keyword evidence="3" id="KW-1185">Reference proteome</keyword>
<evidence type="ECO:0000256" key="1">
    <source>
        <dbReference type="SAM" id="MobiDB-lite"/>
    </source>
</evidence>
<proteinExistence type="predicted"/>
<feature type="region of interest" description="Disordered" evidence="1">
    <location>
        <begin position="19"/>
        <end position="148"/>
    </location>
</feature>
<dbReference type="Proteomes" id="UP000807342">
    <property type="component" value="Unassembled WGS sequence"/>
</dbReference>
<feature type="compositionally biased region" description="Basic and acidic residues" evidence="1">
    <location>
        <begin position="126"/>
        <end position="148"/>
    </location>
</feature>
<feature type="compositionally biased region" description="Polar residues" evidence="1">
    <location>
        <begin position="73"/>
        <end position="93"/>
    </location>
</feature>
<organism evidence="2 3">
    <name type="scientific">Macrolepiota fuliginosa MF-IS2</name>
    <dbReference type="NCBI Taxonomy" id="1400762"/>
    <lineage>
        <taxon>Eukaryota</taxon>
        <taxon>Fungi</taxon>
        <taxon>Dikarya</taxon>
        <taxon>Basidiomycota</taxon>
        <taxon>Agaricomycotina</taxon>
        <taxon>Agaricomycetes</taxon>
        <taxon>Agaricomycetidae</taxon>
        <taxon>Agaricales</taxon>
        <taxon>Agaricineae</taxon>
        <taxon>Agaricaceae</taxon>
        <taxon>Macrolepiota</taxon>
    </lineage>
</organism>
<feature type="compositionally biased region" description="Basic and acidic residues" evidence="1">
    <location>
        <begin position="98"/>
        <end position="109"/>
    </location>
</feature>
<evidence type="ECO:0000313" key="3">
    <source>
        <dbReference type="Proteomes" id="UP000807342"/>
    </source>
</evidence>
<evidence type="ECO:0000313" key="2">
    <source>
        <dbReference type="EMBL" id="KAF9444840.1"/>
    </source>
</evidence>
<name>A0A9P5X684_9AGAR</name>
<feature type="compositionally biased region" description="Polar residues" evidence="1">
    <location>
        <begin position="19"/>
        <end position="29"/>
    </location>
</feature>
<dbReference type="EMBL" id="MU151344">
    <property type="protein sequence ID" value="KAF9444840.1"/>
    <property type="molecule type" value="Genomic_DNA"/>
</dbReference>
<protein>
    <submittedName>
        <fullName evidence="2">Uncharacterized protein</fullName>
    </submittedName>
</protein>